<reference evidence="2 3" key="1">
    <citation type="submission" date="2021-01" db="EMBL/GenBank/DDBJ databases">
        <title>WGS of actinomycetes isolated from Thailand.</title>
        <authorList>
            <person name="Thawai C."/>
        </authorList>
    </citation>
    <scope>NUCLEOTIDE SEQUENCE [LARGE SCALE GENOMIC DNA]</scope>
    <source>
        <strain evidence="2 3">LPG 2</strain>
    </source>
</reference>
<comment type="caution">
    <text evidence="2">The sequence shown here is derived from an EMBL/GenBank/DDBJ whole genome shotgun (WGS) entry which is preliminary data.</text>
</comment>
<keyword evidence="1" id="KW-0732">Signal</keyword>
<dbReference type="SUPFAM" id="SSF53474">
    <property type="entry name" value="alpha/beta-Hydrolases"/>
    <property type="match status" value="1"/>
</dbReference>
<dbReference type="PANTHER" id="PTHR48098">
    <property type="entry name" value="ENTEROCHELIN ESTERASE-RELATED"/>
    <property type="match status" value="1"/>
</dbReference>
<accession>A0ABS1LYU9</accession>
<dbReference type="Pfam" id="PF00756">
    <property type="entry name" value="Esterase"/>
    <property type="match status" value="1"/>
</dbReference>
<sequence>MVRRGSSRRRLAGAFATTTALLFTGAVLAEPGWSRADPPIDSGSNEEPPPGLDRVRPAYAAISRVENISDRLLRVQVKSPAMERTVEVQVLVPAHRDGPRPTVYMLDGRAAPADGNDWIIKGDALNFFADKPVNVVFTVGGPASYYTDWQRPDPKLGTNRWETFLTRELPPLIDSRFAGNGSNALTGVSMGAEAAMMLATRNPDLYRAVGAHSGCYAMASDYGQAQARAVVGTFGGDPDNMFGPEEDPEWAAHDVLRRAEALRGKAIYLSTGSGLPGEHDTPANPDWRTTIAAGGPIEAGADMCTRQLAIRLQQLDIPAAVEFRPTGTHSWPYWAAELPRSWPTLAAALGVS</sequence>
<dbReference type="InterPro" id="IPR029058">
    <property type="entry name" value="AB_hydrolase_fold"/>
</dbReference>
<protein>
    <submittedName>
        <fullName evidence="2">Esterase family protein</fullName>
    </submittedName>
</protein>
<evidence type="ECO:0000313" key="2">
    <source>
        <dbReference type="EMBL" id="MBL1073421.1"/>
    </source>
</evidence>
<dbReference type="InterPro" id="IPR050583">
    <property type="entry name" value="Mycobacterial_A85_antigen"/>
</dbReference>
<proteinExistence type="predicted"/>
<evidence type="ECO:0000313" key="3">
    <source>
        <dbReference type="Proteomes" id="UP000602198"/>
    </source>
</evidence>
<dbReference type="InterPro" id="IPR000801">
    <property type="entry name" value="Esterase-like"/>
</dbReference>
<dbReference type="PANTHER" id="PTHR48098:SF1">
    <property type="entry name" value="DIACYLGLYCEROL ACYLTRANSFERASE_MYCOLYLTRANSFERASE AG85A"/>
    <property type="match status" value="1"/>
</dbReference>
<evidence type="ECO:0000256" key="1">
    <source>
        <dbReference type="SAM" id="SignalP"/>
    </source>
</evidence>
<dbReference type="RefSeq" id="WP_201943347.1">
    <property type="nucleotide sequence ID" value="NZ_JAERRJ010000001.1"/>
</dbReference>
<organism evidence="2 3">
    <name type="scientific">Nocardia acididurans</name>
    <dbReference type="NCBI Taxonomy" id="2802282"/>
    <lineage>
        <taxon>Bacteria</taxon>
        <taxon>Bacillati</taxon>
        <taxon>Actinomycetota</taxon>
        <taxon>Actinomycetes</taxon>
        <taxon>Mycobacteriales</taxon>
        <taxon>Nocardiaceae</taxon>
        <taxon>Nocardia</taxon>
    </lineage>
</organism>
<dbReference type="Proteomes" id="UP000602198">
    <property type="component" value="Unassembled WGS sequence"/>
</dbReference>
<keyword evidence="3" id="KW-1185">Reference proteome</keyword>
<feature type="chain" id="PRO_5047092990" evidence="1">
    <location>
        <begin position="30"/>
        <end position="352"/>
    </location>
</feature>
<feature type="signal peptide" evidence="1">
    <location>
        <begin position="1"/>
        <end position="29"/>
    </location>
</feature>
<name>A0ABS1LYU9_9NOCA</name>
<dbReference type="EMBL" id="JAERRJ010000001">
    <property type="protein sequence ID" value="MBL1073421.1"/>
    <property type="molecule type" value="Genomic_DNA"/>
</dbReference>
<dbReference type="Gene3D" id="3.40.50.1820">
    <property type="entry name" value="alpha/beta hydrolase"/>
    <property type="match status" value="1"/>
</dbReference>
<gene>
    <name evidence="2" type="ORF">JK358_03325</name>
</gene>